<sequence>MTFHGRGKEVTKRRQRRLAGQNLPGTALVELRNPRTGTGAEEGTTASWRWFSAMQEAICPPVLISSCSSDPFMRAVPSQTETGNHHTTPPVESVEPATASCPPTPPSAVQQAGSETATPHPYFCTMLAEPHTPLLQLQQKSQPPNPTPSERRHPTLPHSTRRRRPPPPLKQH</sequence>
<feature type="region of interest" description="Disordered" evidence="1">
    <location>
        <begin position="75"/>
        <end position="172"/>
    </location>
</feature>
<organism evidence="2 3">
    <name type="scientific">Albula glossodonta</name>
    <name type="common">roundjaw bonefish</name>
    <dbReference type="NCBI Taxonomy" id="121402"/>
    <lineage>
        <taxon>Eukaryota</taxon>
        <taxon>Metazoa</taxon>
        <taxon>Chordata</taxon>
        <taxon>Craniata</taxon>
        <taxon>Vertebrata</taxon>
        <taxon>Euteleostomi</taxon>
        <taxon>Actinopterygii</taxon>
        <taxon>Neopterygii</taxon>
        <taxon>Teleostei</taxon>
        <taxon>Albuliformes</taxon>
        <taxon>Albulidae</taxon>
        <taxon>Albula</taxon>
    </lineage>
</organism>
<evidence type="ECO:0000313" key="3">
    <source>
        <dbReference type="Proteomes" id="UP000824540"/>
    </source>
</evidence>
<feature type="compositionally biased region" description="Low complexity" evidence="1">
    <location>
        <begin position="133"/>
        <end position="142"/>
    </location>
</feature>
<feature type="compositionally biased region" description="Polar residues" evidence="1">
    <location>
        <begin position="77"/>
        <end position="87"/>
    </location>
</feature>
<name>A0A8T2MM40_9TELE</name>
<evidence type="ECO:0000313" key="2">
    <source>
        <dbReference type="EMBL" id="KAG9328150.1"/>
    </source>
</evidence>
<keyword evidence="3" id="KW-1185">Reference proteome</keyword>
<dbReference type="AlphaFoldDB" id="A0A8T2MM40"/>
<dbReference type="EMBL" id="JAFBMS010002626">
    <property type="protein sequence ID" value="KAG9328150.1"/>
    <property type="molecule type" value="Genomic_DNA"/>
</dbReference>
<evidence type="ECO:0000256" key="1">
    <source>
        <dbReference type="SAM" id="MobiDB-lite"/>
    </source>
</evidence>
<accession>A0A8T2MM40</accession>
<dbReference type="Proteomes" id="UP000824540">
    <property type="component" value="Unassembled WGS sequence"/>
</dbReference>
<feature type="region of interest" description="Disordered" evidence="1">
    <location>
        <begin position="1"/>
        <end position="25"/>
    </location>
</feature>
<gene>
    <name evidence="2" type="ORF">JZ751_016205</name>
</gene>
<protein>
    <submittedName>
        <fullName evidence="2">Uncharacterized protein</fullName>
    </submittedName>
</protein>
<comment type="caution">
    <text evidence="2">The sequence shown here is derived from an EMBL/GenBank/DDBJ whole genome shotgun (WGS) entry which is preliminary data.</text>
</comment>
<reference evidence="2" key="1">
    <citation type="thesis" date="2021" institute="BYU ScholarsArchive" country="Provo, UT, USA">
        <title>Applications of and Algorithms for Genome Assembly and Genomic Analyses with an Emphasis on Marine Teleosts.</title>
        <authorList>
            <person name="Pickett B.D."/>
        </authorList>
    </citation>
    <scope>NUCLEOTIDE SEQUENCE</scope>
    <source>
        <strain evidence="2">HI-2016</strain>
    </source>
</reference>
<feature type="compositionally biased region" description="Basic residues" evidence="1">
    <location>
        <begin position="159"/>
        <end position="172"/>
    </location>
</feature>
<proteinExistence type="predicted"/>
<feature type="compositionally biased region" description="Basic and acidic residues" evidence="1">
    <location>
        <begin position="1"/>
        <end position="12"/>
    </location>
</feature>